<dbReference type="PANTHER" id="PTHR48112">
    <property type="entry name" value="HIGH MOBILITY GROUP PROTEIN DSP1"/>
    <property type="match status" value="1"/>
</dbReference>
<evidence type="ECO:0000313" key="5">
    <source>
        <dbReference type="EMBL" id="CRK37759.1"/>
    </source>
</evidence>
<reference evidence="6" key="1">
    <citation type="submission" date="2015-05" db="EMBL/GenBank/DDBJ databases">
        <authorList>
            <person name="Fogelqvist Johan"/>
        </authorList>
    </citation>
    <scope>NUCLEOTIDE SEQUENCE [LARGE SCALE GENOMIC DNA]</scope>
</reference>
<dbReference type="Gene3D" id="1.10.30.10">
    <property type="entry name" value="High mobility group box domain"/>
    <property type="match status" value="1"/>
</dbReference>
<feature type="compositionally biased region" description="Low complexity" evidence="3">
    <location>
        <begin position="352"/>
        <end position="362"/>
    </location>
</feature>
<dbReference type="GO" id="GO:0003677">
    <property type="term" value="F:DNA binding"/>
    <property type="evidence" value="ECO:0007669"/>
    <property type="project" value="UniProtKB-UniRule"/>
</dbReference>
<evidence type="ECO:0000256" key="1">
    <source>
        <dbReference type="ARBA" id="ARBA00023125"/>
    </source>
</evidence>
<organism evidence="5 6">
    <name type="scientific">Verticillium longisporum</name>
    <name type="common">Verticillium dahliae var. longisporum</name>
    <dbReference type="NCBI Taxonomy" id="100787"/>
    <lineage>
        <taxon>Eukaryota</taxon>
        <taxon>Fungi</taxon>
        <taxon>Dikarya</taxon>
        <taxon>Ascomycota</taxon>
        <taxon>Pezizomycotina</taxon>
        <taxon>Sordariomycetes</taxon>
        <taxon>Hypocreomycetidae</taxon>
        <taxon>Glomerellales</taxon>
        <taxon>Plectosphaerellaceae</taxon>
        <taxon>Verticillium</taxon>
    </lineage>
</organism>
<accession>A0A0G4MU66</accession>
<evidence type="ECO:0000256" key="3">
    <source>
        <dbReference type="SAM" id="MobiDB-lite"/>
    </source>
</evidence>
<feature type="compositionally biased region" description="Basic and acidic residues" evidence="3">
    <location>
        <begin position="415"/>
        <end position="427"/>
    </location>
</feature>
<feature type="compositionally biased region" description="Basic residues" evidence="3">
    <location>
        <begin position="378"/>
        <end position="388"/>
    </location>
</feature>
<evidence type="ECO:0000256" key="2">
    <source>
        <dbReference type="PROSITE-ProRule" id="PRU00267"/>
    </source>
</evidence>
<keyword evidence="1 2" id="KW-0238">DNA-binding</keyword>
<feature type="domain" description="HMG box" evidence="4">
    <location>
        <begin position="240"/>
        <end position="309"/>
    </location>
</feature>
<feature type="compositionally biased region" description="Basic residues" evidence="3">
    <location>
        <begin position="429"/>
        <end position="438"/>
    </location>
</feature>
<protein>
    <recommendedName>
        <fullName evidence="4">HMG box domain-containing protein</fullName>
    </recommendedName>
</protein>
<dbReference type="Proteomes" id="UP000044602">
    <property type="component" value="Unassembled WGS sequence"/>
</dbReference>
<keyword evidence="2" id="KW-0539">Nucleus</keyword>
<keyword evidence="6" id="KW-1185">Reference proteome</keyword>
<gene>
    <name evidence="5" type="ORF">BN1708_007495</name>
</gene>
<dbReference type="InterPro" id="IPR050342">
    <property type="entry name" value="HMGB"/>
</dbReference>
<dbReference type="AlphaFoldDB" id="A0A0G4MU66"/>
<feature type="DNA-binding region" description="HMG box" evidence="2">
    <location>
        <begin position="240"/>
        <end position="309"/>
    </location>
</feature>
<proteinExistence type="predicted"/>
<name>A0A0G4MU66_VERLO</name>
<evidence type="ECO:0000313" key="6">
    <source>
        <dbReference type="Proteomes" id="UP000044602"/>
    </source>
</evidence>
<dbReference type="InterPro" id="IPR036910">
    <property type="entry name" value="HMG_box_dom_sf"/>
</dbReference>
<dbReference type="GO" id="GO:0005634">
    <property type="term" value="C:nucleus"/>
    <property type="evidence" value="ECO:0007669"/>
    <property type="project" value="UniProtKB-UniRule"/>
</dbReference>
<dbReference type="STRING" id="100787.A0A0G4MU66"/>
<dbReference type="SUPFAM" id="SSF47095">
    <property type="entry name" value="HMG-box"/>
    <property type="match status" value="1"/>
</dbReference>
<evidence type="ECO:0000259" key="4">
    <source>
        <dbReference type="PROSITE" id="PS50118"/>
    </source>
</evidence>
<dbReference type="InterPro" id="IPR009071">
    <property type="entry name" value="HMG_box_dom"/>
</dbReference>
<dbReference type="SMART" id="SM00398">
    <property type="entry name" value="HMG"/>
    <property type="match status" value="1"/>
</dbReference>
<sequence length="438" mass="47636">MARPTKKQMEEAKKSAVASAPIVAPAPLPIAIPAVQPAPLVAPGLVHQQPRHIDPEGFIRVRDSRQLTALLALHPAHYTVASPLDTPTLTMARPTKKQMEEAKKSAAASAPIVAPAPLPIAIPAVQPAPLVAPGLVHQQPRHIDPEGFIRVRDSVHQRLLTILELIKSFSVDYYRQTNLLLGESANEGIPGIDIPITNLEHAAQHLVGINGLMQAGHEYGAPIVEEKKERKKRTHDPNAPKRPLTPYFLYMQTARPIIASDLGADAPKGAVQEEGQRRWKAMGQQEKSGWNNAYQYNLRLYQARVHSYKAGNVDARVMNDDDALVYADNNDIPLPHVDGEAVADDQDAIAQQLQQAAPVAQASEEEASEEETPAPSKTPKKAASRKRKSDAADVEPKSTPAAATPADKKRRRVSKAVDTETKDEPTATKKSRGKKAKN</sequence>
<dbReference type="PANTHER" id="PTHR48112:SF5">
    <property type="entry name" value="BOX PROTEIN, PUTATIVE (AFU_ORTHOLOGUE AFUA_1G04550)-RELATED"/>
    <property type="match status" value="1"/>
</dbReference>
<feature type="region of interest" description="Disordered" evidence="3">
    <location>
        <begin position="352"/>
        <end position="438"/>
    </location>
</feature>
<feature type="compositionally biased region" description="Acidic residues" evidence="3">
    <location>
        <begin position="363"/>
        <end position="372"/>
    </location>
</feature>
<dbReference type="PROSITE" id="PS50118">
    <property type="entry name" value="HMG_BOX_2"/>
    <property type="match status" value="1"/>
</dbReference>
<dbReference type="EMBL" id="CVQH01024972">
    <property type="protein sequence ID" value="CRK37759.1"/>
    <property type="molecule type" value="Genomic_DNA"/>
</dbReference>
<dbReference type="Pfam" id="PF00505">
    <property type="entry name" value="HMG_box"/>
    <property type="match status" value="1"/>
</dbReference>